<protein>
    <recommendedName>
        <fullName evidence="3">Hsp20/alpha crystallin family protein</fullName>
    </recommendedName>
</protein>
<dbReference type="EMBL" id="CP033433">
    <property type="protein sequence ID" value="AYQ72857.1"/>
    <property type="molecule type" value="Genomic_DNA"/>
</dbReference>
<evidence type="ECO:0000313" key="1">
    <source>
        <dbReference type="EMBL" id="AYQ72857.1"/>
    </source>
</evidence>
<dbReference type="RefSeq" id="WP_123040939.1">
    <property type="nucleotide sequence ID" value="NZ_CP033433.1"/>
</dbReference>
<evidence type="ECO:0000313" key="2">
    <source>
        <dbReference type="Proteomes" id="UP000269097"/>
    </source>
</evidence>
<name>A0A3G3JYC6_9BACL</name>
<sequence length="153" mass="17728">MSSFFGSGPLPDWSEFRKWLGKEIPWKLVEQWDQAENGEWLDSFVRGMMKKEIPETPKAESRSLFQIDTVKNAKNLTVTMRIPPGTHMRDLRLFATSDRLRITGLSGQRSHNVRFPCRVFPRSGRAEQSGDRVTMVFKRRPSDGQEVELFIRG</sequence>
<gene>
    <name evidence="1" type="ORF">EAV92_09950</name>
</gene>
<organism evidence="1 2">
    <name type="scientific">Cohnella candidum</name>
    <dbReference type="NCBI Taxonomy" id="2674991"/>
    <lineage>
        <taxon>Bacteria</taxon>
        <taxon>Bacillati</taxon>
        <taxon>Bacillota</taxon>
        <taxon>Bacilli</taxon>
        <taxon>Bacillales</taxon>
        <taxon>Paenibacillaceae</taxon>
        <taxon>Cohnella</taxon>
    </lineage>
</organism>
<dbReference type="Proteomes" id="UP000269097">
    <property type="component" value="Chromosome"/>
</dbReference>
<reference evidence="1 2" key="1">
    <citation type="submission" date="2018-10" db="EMBL/GenBank/DDBJ databases">
        <title>Genome Sequence of Cohnella sp.</title>
        <authorList>
            <person name="Srinivasan S."/>
            <person name="Kim M.K."/>
        </authorList>
    </citation>
    <scope>NUCLEOTIDE SEQUENCE [LARGE SCALE GENOMIC DNA]</scope>
    <source>
        <strain evidence="1 2">18JY8-7</strain>
    </source>
</reference>
<keyword evidence="2" id="KW-1185">Reference proteome</keyword>
<accession>A0A3G3JYC6</accession>
<dbReference type="KEGG" id="coh:EAV92_09950"/>
<evidence type="ECO:0008006" key="3">
    <source>
        <dbReference type="Google" id="ProtNLM"/>
    </source>
</evidence>
<proteinExistence type="predicted"/>
<dbReference type="AlphaFoldDB" id="A0A3G3JYC6"/>